<name>A0A1T4JZ04_9FIRM</name>
<dbReference type="SUPFAM" id="SSF52172">
    <property type="entry name" value="CheY-like"/>
    <property type="match status" value="1"/>
</dbReference>
<evidence type="ECO:0000256" key="1">
    <source>
        <dbReference type="ARBA" id="ARBA00018672"/>
    </source>
</evidence>
<feature type="compositionally biased region" description="Polar residues" evidence="4">
    <location>
        <begin position="39"/>
        <end position="51"/>
    </location>
</feature>
<comment type="function">
    <text evidence="2">May play the central regulatory role in sporulation. It may be an element of the effector pathway responsible for the activation of sporulation genes in response to nutritional stress. Spo0A may act in concert with spo0H (a sigma factor) to control the expression of some genes that are critical to the sporulation process.</text>
</comment>
<evidence type="ECO:0000256" key="3">
    <source>
        <dbReference type="PROSITE-ProRule" id="PRU00169"/>
    </source>
</evidence>
<evidence type="ECO:0000313" key="7">
    <source>
        <dbReference type="Proteomes" id="UP000189857"/>
    </source>
</evidence>
<organism evidence="6 7">
    <name type="scientific">Eubacterium ruminantium</name>
    <dbReference type="NCBI Taxonomy" id="42322"/>
    <lineage>
        <taxon>Bacteria</taxon>
        <taxon>Bacillati</taxon>
        <taxon>Bacillota</taxon>
        <taxon>Clostridia</taxon>
        <taxon>Eubacteriales</taxon>
        <taxon>Eubacteriaceae</taxon>
        <taxon>Eubacterium</taxon>
    </lineage>
</organism>
<dbReference type="RefSeq" id="WP_159444038.1">
    <property type="nucleotide sequence ID" value="NZ_FMTO01000002.1"/>
</dbReference>
<accession>A0A1T4JZ04</accession>
<feature type="compositionally biased region" description="Polar residues" evidence="4">
    <location>
        <begin position="61"/>
        <end position="72"/>
    </location>
</feature>
<dbReference type="EMBL" id="FUXA01000003">
    <property type="protein sequence ID" value="SJZ35482.1"/>
    <property type="molecule type" value="Genomic_DNA"/>
</dbReference>
<dbReference type="Pfam" id="PF00072">
    <property type="entry name" value="Response_reg"/>
    <property type="match status" value="1"/>
</dbReference>
<dbReference type="PANTHER" id="PTHR43228">
    <property type="entry name" value="TWO-COMPONENT RESPONSE REGULATOR"/>
    <property type="match status" value="1"/>
</dbReference>
<evidence type="ECO:0000256" key="4">
    <source>
        <dbReference type="SAM" id="MobiDB-lite"/>
    </source>
</evidence>
<evidence type="ECO:0000259" key="5">
    <source>
        <dbReference type="PROSITE" id="PS50110"/>
    </source>
</evidence>
<proteinExistence type="predicted"/>
<dbReference type="InterPro" id="IPR001789">
    <property type="entry name" value="Sig_transdc_resp-reg_receiver"/>
</dbReference>
<gene>
    <name evidence="6" type="ORF">SAMN02745110_00047</name>
</gene>
<dbReference type="PROSITE" id="PS50110">
    <property type="entry name" value="RESPONSE_REGULATORY"/>
    <property type="match status" value="1"/>
</dbReference>
<dbReference type="GO" id="GO:0000160">
    <property type="term" value="P:phosphorelay signal transduction system"/>
    <property type="evidence" value="ECO:0007669"/>
    <property type="project" value="InterPro"/>
</dbReference>
<dbReference type="Gene3D" id="3.40.50.2300">
    <property type="match status" value="1"/>
</dbReference>
<keyword evidence="7" id="KW-1185">Reference proteome</keyword>
<feature type="domain" description="Response regulatory" evidence="5">
    <location>
        <begin position="279"/>
        <end position="399"/>
    </location>
</feature>
<dbReference type="InterPro" id="IPR011006">
    <property type="entry name" value="CheY-like_superfamily"/>
</dbReference>
<comment type="caution">
    <text evidence="3">Lacks conserved residue(s) required for the propagation of feature annotation.</text>
</comment>
<dbReference type="PANTHER" id="PTHR43228:SF1">
    <property type="entry name" value="TWO-COMPONENT RESPONSE REGULATOR ARR22"/>
    <property type="match status" value="1"/>
</dbReference>
<feature type="region of interest" description="Disordered" evidence="4">
    <location>
        <begin position="39"/>
        <end position="72"/>
    </location>
</feature>
<protein>
    <recommendedName>
        <fullName evidence="1">Stage 0 sporulation protein A homolog</fullName>
    </recommendedName>
</protein>
<evidence type="ECO:0000256" key="2">
    <source>
        <dbReference type="ARBA" id="ARBA00024867"/>
    </source>
</evidence>
<evidence type="ECO:0000313" key="6">
    <source>
        <dbReference type="EMBL" id="SJZ35482.1"/>
    </source>
</evidence>
<sequence>MPIIIITVIAVVVYVIYRKFNPKNVQHAVYDVNEIPVYNSTRTGPVRNNENGDSDDKESGNDTTAGSSGKSYSSFNNATLEINGFVVRDAEPKQVSAAQLLRNKEAENSSEYWAEVARREAAAAARADQTRGTVGIPATETGNLISYAQKEFNFEGVETDMFTGNQIHPFEDTSSYKSDSPEGGWSDADSFAGTVVLPENHNMVEEENKKEPETPVYTMEERATNKAEDMAKKAKKKLGNLKDSILIGVFKKNEVNFGVDVNTEGTIIRKPFVLKKPLSILAVSDNPDDIEKLRTMAESAGAKIDFVENGMKCLDTVKGSEYDILFIPRYMPRMDGIQTIKNLNNMPMNRCYNSKVYVIISEGFEENENEEVLKAKGFTGVIRKPFGKYVFNNLLIKNSEESALPDDIELVKIIKAVAVQEEKLQIGGVLLSKGLETFGGNIKNYRRAACKFCRDFEKDSSALLRTLNEEDQNGYMNTARDLRDKVDGLGAAYLADMFDDHVNIAKEDSLEVAAMNWRNLVQKWREVTDSFEIWLGIHETGAKYEYPTGTNGILICDRDLKAMLYKALVSMDQGNITSEARDILETAADYDMSDEKRKMLYDILHNINQKKFQNVKSITRKFVQTLSS</sequence>
<reference evidence="6 7" key="1">
    <citation type="submission" date="2017-02" db="EMBL/GenBank/DDBJ databases">
        <authorList>
            <person name="Peterson S.W."/>
        </authorList>
    </citation>
    <scope>NUCLEOTIDE SEQUENCE [LARGE SCALE GENOMIC DNA]</scope>
    <source>
        <strain evidence="6 7">ATCC 17233</strain>
    </source>
</reference>
<dbReference type="SMART" id="SM00448">
    <property type="entry name" value="REC"/>
    <property type="match status" value="1"/>
</dbReference>
<dbReference type="Proteomes" id="UP000189857">
    <property type="component" value="Unassembled WGS sequence"/>
</dbReference>
<dbReference type="AlphaFoldDB" id="A0A1T4JZ04"/>
<dbReference type="InterPro" id="IPR052048">
    <property type="entry name" value="ST_Response_Regulator"/>
</dbReference>